<keyword evidence="5" id="KW-0539">Nucleus</keyword>
<evidence type="ECO:0000256" key="1">
    <source>
        <dbReference type="ARBA" id="ARBA00004123"/>
    </source>
</evidence>
<dbReference type="Pfam" id="PF00847">
    <property type="entry name" value="AP2"/>
    <property type="match status" value="1"/>
</dbReference>
<reference evidence="8" key="1">
    <citation type="journal article" date="2020" name="bioRxiv">
        <title>Hybrid origin of Populus tomentosa Carr. identified through genome sequencing and phylogenomic analysis.</title>
        <authorList>
            <person name="An X."/>
            <person name="Gao K."/>
            <person name="Chen Z."/>
            <person name="Li J."/>
            <person name="Yang X."/>
            <person name="Yang X."/>
            <person name="Zhou J."/>
            <person name="Guo T."/>
            <person name="Zhao T."/>
            <person name="Huang S."/>
            <person name="Miao D."/>
            <person name="Khan W.U."/>
            <person name="Rao P."/>
            <person name="Ye M."/>
            <person name="Lei B."/>
            <person name="Liao W."/>
            <person name="Wang J."/>
            <person name="Ji L."/>
            <person name="Li Y."/>
            <person name="Guo B."/>
            <person name="Mustafa N.S."/>
            <person name="Li S."/>
            <person name="Yun Q."/>
            <person name="Keller S.R."/>
            <person name="Mao J."/>
            <person name="Zhang R."/>
            <person name="Strauss S.H."/>
        </authorList>
    </citation>
    <scope>NUCLEOTIDE SEQUENCE</scope>
    <source>
        <strain evidence="8">GM15</strain>
        <tissue evidence="8">Leaf</tissue>
    </source>
</reference>
<proteinExistence type="predicted"/>
<dbReference type="GO" id="GO:0003677">
    <property type="term" value="F:DNA binding"/>
    <property type="evidence" value="ECO:0007669"/>
    <property type="project" value="UniProtKB-KW"/>
</dbReference>
<dbReference type="OrthoDB" id="610645at2759"/>
<name>A0A8X8AEH4_POPTO</name>
<accession>A0A8X8AEH4</accession>
<evidence type="ECO:0000256" key="3">
    <source>
        <dbReference type="ARBA" id="ARBA00023125"/>
    </source>
</evidence>
<keyword evidence="4" id="KW-0804">Transcription</keyword>
<evidence type="ECO:0000256" key="5">
    <source>
        <dbReference type="ARBA" id="ARBA00023242"/>
    </source>
</evidence>
<dbReference type="GO" id="GO:0005634">
    <property type="term" value="C:nucleus"/>
    <property type="evidence" value="ECO:0007669"/>
    <property type="project" value="UniProtKB-SubCell"/>
</dbReference>
<dbReference type="CDD" id="cd00018">
    <property type="entry name" value="AP2"/>
    <property type="match status" value="1"/>
</dbReference>
<dbReference type="PANTHER" id="PTHR31194:SF218">
    <property type="entry name" value="AP2_ERF DOMAIN-CONTAINING PROTEIN"/>
    <property type="match status" value="1"/>
</dbReference>
<dbReference type="InterPro" id="IPR001471">
    <property type="entry name" value="AP2/ERF_dom"/>
</dbReference>
<dbReference type="GO" id="GO:0003700">
    <property type="term" value="F:DNA-binding transcription factor activity"/>
    <property type="evidence" value="ECO:0007669"/>
    <property type="project" value="InterPro"/>
</dbReference>
<organism evidence="8 9">
    <name type="scientific">Populus tomentosa</name>
    <name type="common">Chinese white poplar</name>
    <dbReference type="NCBI Taxonomy" id="118781"/>
    <lineage>
        <taxon>Eukaryota</taxon>
        <taxon>Viridiplantae</taxon>
        <taxon>Streptophyta</taxon>
        <taxon>Embryophyta</taxon>
        <taxon>Tracheophyta</taxon>
        <taxon>Spermatophyta</taxon>
        <taxon>Magnoliopsida</taxon>
        <taxon>eudicotyledons</taxon>
        <taxon>Gunneridae</taxon>
        <taxon>Pentapetalae</taxon>
        <taxon>rosids</taxon>
        <taxon>fabids</taxon>
        <taxon>Malpighiales</taxon>
        <taxon>Salicaceae</taxon>
        <taxon>Saliceae</taxon>
        <taxon>Populus</taxon>
    </lineage>
</organism>
<comment type="subcellular location">
    <subcellularLocation>
        <location evidence="1">Nucleus</location>
    </subcellularLocation>
</comment>
<evidence type="ECO:0000256" key="2">
    <source>
        <dbReference type="ARBA" id="ARBA00023015"/>
    </source>
</evidence>
<keyword evidence="3" id="KW-0238">DNA-binding</keyword>
<dbReference type="InterPro" id="IPR050913">
    <property type="entry name" value="AP2/ERF_ERF"/>
</dbReference>
<dbReference type="Proteomes" id="UP000886885">
    <property type="component" value="Chromosome 2A"/>
</dbReference>
<evidence type="ECO:0000259" key="7">
    <source>
        <dbReference type="PROSITE" id="PS51032"/>
    </source>
</evidence>
<feature type="domain" description="AP2/ERF" evidence="7">
    <location>
        <begin position="106"/>
        <end position="163"/>
    </location>
</feature>
<feature type="region of interest" description="Disordered" evidence="6">
    <location>
        <begin position="34"/>
        <end position="57"/>
    </location>
</feature>
<evidence type="ECO:0000313" key="8">
    <source>
        <dbReference type="EMBL" id="KAG6786839.1"/>
    </source>
</evidence>
<evidence type="ECO:0000313" key="9">
    <source>
        <dbReference type="Proteomes" id="UP000886885"/>
    </source>
</evidence>
<sequence>MNRFSTKYTEHKTVTNKLVKWEDSKATRIVRISVTDGNATDSSGDEKEESKRHHPRVKKHINEIRITSCGSDRAAEDAKKSSKVVSRQQVVKKISRDQCSYAGGKRYRGVRQRPWGRWAAEIRDPYRRTRLWLGTYDTAEEAAMVYDQAAIRIKGPDAQTNFTKPPVSKQHAPDVDINVNISGYESGKESHNSLCSPTSVLRFQSTEELGPETQVAVQSDCCWRIQTQEEVVQEEIIKVGEGDECLVTDPLSLKEFWDFENPAPIFFEECSVPDTVLREDFADISVHLDGDFGSCLWDVDKLAFTTVMNKRDPLAKPVATSTEDVQKPDPDPLAICNSEICNVFVLWPVNRVANGSCGRHIVCLFLNVLPLVSPENRRKGTVSGALFYTP</sequence>
<dbReference type="PROSITE" id="PS51032">
    <property type="entry name" value="AP2_ERF"/>
    <property type="match status" value="1"/>
</dbReference>
<keyword evidence="2" id="KW-0805">Transcription regulation</keyword>
<dbReference type="FunFam" id="3.30.730.10:FF:000001">
    <property type="entry name" value="Ethylene-responsive transcription factor 2"/>
    <property type="match status" value="1"/>
</dbReference>
<dbReference type="EMBL" id="JAAWWB010000003">
    <property type="protein sequence ID" value="KAG6786839.1"/>
    <property type="molecule type" value="Genomic_DNA"/>
</dbReference>
<protein>
    <recommendedName>
        <fullName evidence="7">AP2/ERF domain-containing protein</fullName>
    </recommendedName>
</protein>
<evidence type="ECO:0000256" key="4">
    <source>
        <dbReference type="ARBA" id="ARBA00023163"/>
    </source>
</evidence>
<keyword evidence="9" id="KW-1185">Reference proteome</keyword>
<comment type="caution">
    <text evidence="8">The sequence shown here is derived from an EMBL/GenBank/DDBJ whole genome shotgun (WGS) entry which is preliminary data.</text>
</comment>
<gene>
    <name evidence="8" type="ORF">POTOM_008456</name>
</gene>
<dbReference type="PANTHER" id="PTHR31194">
    <property type="entry name" value="SHN SHINE , DNA BINDING / TRANSCRIPTION FACTOR"/>
    <property type="match status" value="1"/>
</dbReference>
<dbReference type="SMART" id="SM00380">
    <property type="entry name" value="AP2"/>
    <property type="match status" value="1"/>
</dbReference>
<evidence type="ECO:0000256" key="6">
    <source>
        <dbReference type="SAM" id="MobiDB-lite"/>
    </source>
</evidence>
<dbReference type="AlphaFoldDB" id="A0A8X8AEH4"/>